<protein>
    <recommendedName>
        <fullName evidence="11">G-protein coupled receptors family 1 profile domain-containing protein</fullName>
    </recommendedName>
</protein>
<feature type="compositionally biased region" description="Basic and acidic residues" evidence="10">
    <location>
        <begin position="181"/>
        <end position="205"/>
    </location>
</feature>
<dbReference type="GO" id="GO:0007189">
    <property type="term" value="P:adenylate cyclase-activating G protein-coupled receptor signaling pathway"/>
    <property type="evidence" value="ECO:0007669"/>
    <property type="project" value="TreeGrafter"/>
</dbReference>
<evidence type="ECO:0000256" key="6">
    <source>
        <dbReference type="ARBA" id="ARBA00023136"/>
    </source>
</evidence>
<dbReference type="GO" id="GO:0005886">
    <property type="term" value="C:plasma membrane"/>
    <property type="evidence" value="ECO:0007669"/>
    <property type="project" value="UniProtKB-SubCell"/>
</dbReference>
<feature type="region of interest" description="Disordered" evidence="10">
    <location>
        <begin position="104"/>
        <end position="134"/>
    </location>
</feature>
<evidence type="ECO:0000313" key="12">
    <source>
        <dbReference type="EMBL" id="CAL4061067.1"/>
    </source>
</evidence>
<name>A0AAV2PLT2_MEGNR</name>
<dbReference type="SUPFAM" id="SSF81321">
    <property type="entry name" value="Family A G protein-coupled receptor-like"/>
    <property type="match status" value="1"/>
</dbReference>
<comment type="subcellular location">
    <subcellularLocation>
        <location evidence="1">Cell membrane</location>
        <topology evidence="1">Multi-pass membrane protein</topology>
    </subcellularLocation>
</comment>
<feature type="compositionally biased region" description="Polar residues" evidence="10">
    <location>
        <begin position="104"/>
        <end position="120"/>
    </location>
</feature>
<gene>
    <name evidence="12" type="ORF">MNOR_LOCUS1817</name>
</gene>
<sequence>MICWFPLYTINCLQAFCGNCNVPPVIMDFTIILSHANSAINPLLYAYHMKDFRLALKHLLLHRIWRRPTNGEYFYNRSFYSLVSPHHSTLYRVTQSTYISNLHTPHNQNTPASGSTQTLGRPNASGLRPRAFTLDGRPKKSEFHSFQCIPAETPEDLSLQPVSRPRAATITTHTAPASHQLGRDVSFDKSDIGDDNGNKNHEHRSTYLTKSESTTTTLTVDSVTPSACKADYNILENFDKKIVGVNLRKESSSYLKPPDPYRLSVRHSFISERQLPTTIEVSDGQIKDYENEKDINNAVKKLKSHKQKIQFETSSSDSETTLPGTQLTKKCQSQPSLSNTKQK</sequence>
<evidence type="ECO:0000256" key="2">
    <source>
        <dbReference type="ARBA" id="ARBA00022475"/>
    </source>
</evidence>
<evidence type="ECO:0000256" key="5">
    <source>
        <dbReference type="ARBA" id="ARBA00023040"/>
    </source>
</evidence>
<dbReference type="GO" id="GO:0004930">
    <property type="term" value="F:G protein-coupled receptor activity"/>
    <property type="evidence" value="ECO:0007669"/>
    <property type="project" value="UniProtKB-KW"/>
</dbReference>
<keyword evidence="6" id="KW-0472">Membrane</keyword>
<evidence type="ECO:0000313" key="13">
    <source>
        <dbReference type="Proteomes" id="UP001497623"/>
    </source>
</evidence>
<feature type="domain" description="G-protein coupled receptors family 1 profile" evidence="11">
    <location>
        <begin position="1"/>
        <end position="45"/>
    </location>
</feature>
<evidence type="ECO:0000256" key="1">
    <source>
        <dbReference type="ARBA" id="ARBA00004651"/>
    </source>
</evidence>
<comment type="caution">
    <text evidence="12">The sequence shown here is derived from an EMBL/GenBank/DDBJ whole genome shotgun (WGS) entry which is preliminary data.</text>
</comment>
<evidence type="ECO:0000256" key="10">
    <source>
        <dbReference type="SAM" id="MobiDB-lite"/>
    </source>
</evidence>
<dbReference type="EMBL" id="CAXKWB010000512">
    <property type="protein sequence ID" value="CAL4061067.1"/>
    <property type="molecule type" value="Genomic_DNA"/>
</dbReference>
<dbReference type="AlphaFoldDB" id="A0AAV2PLT2"/>
<dbReference type="Gene3D" id="1.20.1070.10">
    <property type="entry name" value="Rhodopsin 7-helix transmembrane proteins"/>
    <property type="match status" value="1"/>
</dbReference>
<keyword evidence="13" id="KW-1185">Reference proteome</keyword>
<evidence type="ECO:0000256" key="7">
    <source>
        <dbReference type="ARBA" id="ARBA00023170"/>
    </source>
</evidence>
<keyword evidence="9" id="KW-0807">Transducer</keyword>
<accession>A0AAV2PLT2</accession>
<dbReference type="InterPro" id="IPR017452">
    <property type="entry name" value="GPCR_Rhodpsn_7TM"/>
</dbReference>
<dbReference type="Proteomes" id="UP001497623">
    <property type="component" value="Unassembled WGS sequence"/>
</dbReference>
<evidence type="ECO:0000259" key="11">
    <source>
        <dbReference type="PROSITE" id="PS50262"/>
    </source>
</evidence>
<evidence type="ECO:0000256" key="8">
    <source>
        <dbReference type="ARBA" id="ARBA00023180"/>
    </source>
</evidence>
<evidence type="ECO:0000256" key="3">
    <source>
        <dbReference type="ARBA" id="ARBA00022692"/>
    </source>
</evidence>
<proteinExistence type="predicted"/>
<evidence type="ECO:0000256" key="4">
    <source>
        <dbReference type="ARBA" id="ARBA00022989"/>
    </source>
</evidence>
<keyword evidence="5" id="KW-0297">G-protein coupled receptor</keyword>
<evidence type="ECO:0000256" key="9">
    <source>
        <dbReference type="ARBA" id="ARBA00023224"/>
    </source>
</evidence>
<reference evidence="12 13" key="1">
    <citation type="submission" date="2024-05" db="EMBL/GenBank/DDBJ databases">
        <authorList>
            <person name="Wallberg A."/>
        </authorList>
    </citation>
    <scope>NUCLEOTIDE SEQUENCE [LARGE SCALE GENOMIC DNA]</scope>
</reference>
<keyword evidence="2" id="KW-1003">Cell membrane</keyword>
<dbReference type="PROSITE" id="PS50262">
    <property type="entry name" value="G_PROTEIN_RECEP_F1_2"/>
    <property type="match status" value="1"/>
</dbReference>
<feature type="non-terminal residue" evidence="12">
    <location>
        <position position="343"/>
    </location>
</feature>
<keyword evidence="3" id="KW-0812">Transmembrane</keyword>
<dbReference type="PANTHER" id="PTHR24246:SF27">
    <property type="entry name" value="ADENOSINE RECEPTOR, ISOFORM A"/>
    <property type="match status" value="1"/>
</dbReference>
<dbReference type="GO" id="GO:0001973">
    <property type="term" value="P:G protein-coupled adenosine receptor signaling pathway"/>
    <property type="evidence" value="ECO:0007669"/>
    <property type="project" value="TreeGrafter"/>
</dbReference>
<feature type="region of interest" description="Disordered" evidence="10">
    <location>
        <begin position="174"/>
        <end position="210"/>
    </location>
</feature>
<organism evidence="12 13">
    <name type="scientific">Meganyctiphanes norvegica</name>
    <name type="common">Northern krill</name>
    <name type="synonym">Thysanopoda norvegica</name>
    <dbReference type="NCBI Taxonomy" id="48144"/>
    <lineage>
        <taxon>Eukaryota</taxon>
        <taxon>Metazoa</taxon>
        <taxon>Ecdysozoa</taxon>
        <taxon>Arthropoda</taxon>
        <taxon>Crustacea</taxon>
        <taxon>Multicrustacea</taxon>
        <taxon>Malacostraca</taxon>
        <taxon>Eumalacostraca</taxon>
        <taxon>Eucarida</taxon>
        <taxon>Euphausiacea</taxon>
        <taxon>Euphausiidae</taxon>
        <taxon>Meganyctiphanes</taxon>
    </lineage>
</organism>
<dbReference type="PANTHER" id="PTHR24246">
    <property type="entry name" value="OLFACTORY RECEPTOR AND ADENOSINE RECEPTOR"/>
    <property type="match status" value="1"/>
</dbReference>
<keyword evidence="4" id="KW-1133">Transmembrane helix</keyword>
<keyword evidence="8" id="KW-0325">Glycoprotein</keyword>
<keyword evidence="7" id="KW-0675">Receptor</keyword>
<feature type="region of interest" description="Disordered" evidence="10">
    <location>
        <begin position="310"/>
        <end position="343"/>
    </location>
</feature>